<proteinExistence type="predicted"/>
<dbReference type="Gene3D" id="2.40.160.20">
    <property type="match status" value="1"/>
</dbReference>
<dbReference type="PANTHER" id="PTHR36920">
    <property type="match status" value="1"/>
</dbReference>
<protein>
    <submittedName>
        <fullName evidence="1">Outer membrane protein W</fullName>
    </submittedName>
</protein>
<dbReference type="AlphaFoldDB" id="A0A3B0VSM8"/>
<dbReference type="GO" id="GO:0019867">
    <property type="term" value="C:outer membrane"/>
    <property type="evidence" value="ECO:0007669"/>
    <property type="project" value="InterPro"/>
</dbReference>
<dbReference type="PANTHER" id="PTHR36920:SF1">
    <property type="entry name" value="OUTER MEMBRANE PROTEIN W"/>
    <property type="match status" value="1"/>
</dbReference>
<sequence length="228" mass="24143">MKLNKTILASIVALMGVSTAPLAVEKGDWILHVRAININPNDDSSVLNVGGTDLPGTGVSVSSGNSLDLSLAYMLTDNFAIELLADLSSKHDVSVFGLPADLQVADGTNVVETNVLPPTLFAQYHFNPKGKVRAYVGAGLNFTLFFNDDLTTAAQTALGASNLDMDSSFGLAGQFGIDFAMSNDWSFNIDAKYIQIDTTATFDSTLGPISVDVDINPWVLGIGFGKTF</sequence>
<organism evidence="1">
    <name type="scientific">hydrothermal vent metagenome</name>
    <dbReference type="NCBI Taxonomy" id="652676"/>
    <lineage>
        <taxon>unclassified sequences</taxon>
        <taxon>metagenomes</taxon>
        <taxon>ecological metagenomes</taxon>
    </lineage>
</organism>
<accession>A0A3B0VSM8</accession>
<dbReference type="GO" id="GO:0055085">
    <property type="term" value="P:transmembrane transport"/>
    <property type="evidence" value="ECO:0007669"/>
    <property type="project" value="TreeGrafter"/>
</dbReference>
<gene>
    <name evidence="1" type="ORF">MNBD_GAMMA01-541</name>
</gene>
<dbReference type="SUPFAM" id="SSF56925">
    <property type="entry name" value="OMPA-like"/>
    <property type="match status" value="1"/>
</dbReference>
<dbReference type="InterPro" id="IPR005618">
    <property type="entry name" value="OMPW"/>
</dbReference>
<dbReference type="EMBL" id="UOEW01000249">
    <property type="protein sequence ID" value="VAW39879.1"/>
    <property type="molecule type" value="Genomic_DNA"/>
</dbReference>
<evidence type="ECO:0000313" key="1">
    <source>
        <dbReference type="EMBL" id="VAW39879.1"/>
    </source>
</evidence>
<dbReference type="Pfam" id="PF03922">
    <property type="entry name" value="OmpW"/>
    <property type="match status" value="1"/>
</dbReference>
<name>A0A3B0VSM8_9ZZZZ</name>
<dbReference type="InterPro" id="IPR011250">
    <property type="entry name" value="OMP/PagP_B-barrel"/>
</dbReference>
<reference evidence="1" key="1">
    <citation type="submission" date="2018-06" db="EMBL/GenBank/DDBJ databases">
        <authorList>
            <person name="Zhirakovskaya E."/>
        </authorList>
    </citation>
    <scope>NUCLEOTIDE SEQUENCE</scope>
</reference>